<reference evidence="2 3" key="1">
    <citation type="submission" date="2023-11" db="EMBL/GenBank/DDBJ databases">
        <authorList>
            <person name="Okamura Y."/>
        </authorList>
    </citation>
    <scope>NUCLEOTIDE SEQUENCE [LARGE SCALE GENOMIC DNA]</scope>
</reference>
<evidence type="ECO:0000313" key="2">
    <source>
        <dbReference type="EMBL" id="CAK1554050.1"/>
    </source>
</evidence>
<feature type="compositionally biased region" description="Low complexity" evidence="1">
    <location>
        <begin position="85"/>
        <end position="105"/>
    </location>
</feature>
<dbReference type="AlphaFoldDB" id="A0AAV1JX21"/>
<keyword evidence="3" id="KW-1185">Reference proteome</keyword>
<proteinExistence type="predicted"/>
<dbReference type="Proteomes" id="UP001497472">
    <property type="component" value="Unassembled WGS sequence"/>
</dbReference>
<gene>
    <name evidence="2" type="ORF">LNINA_LOCUS12997</name>
</gene>
<feature type="region of interest" description="Disordered" evidence="1">
    <location>
        <begin position="85"/>
        <end position="115"/>
    </location>
</feature>
<accession>A0AAV1JX21</accession>
<sequence length="115" mass="12298">MVGRWGGGARRGERGRCACALTRESVAAVARRPWLLVPAPRCFCCDVLPAWSILIRSPCSRWARRRRRSLCPLCPNYSTHTCRTTTAGASTTSGGSTSSSTVSGALAIPGSDQML</sequence>
<protein>
    <submittedName>
        <fullName evidence="2">Uncharacterized protein</fullName>
    </submittedName>
</protein>
<comment type="caution">
    <text evidence="2">The sequence shown here is derived from an EMBL/GenBank/DDBJ whole genome shotgun (WGS) entry which is preliminary data.</text>
</comment>
<organism evidence="2 3">
    <name type="scientific">Leptosia nina</name>
    <dbReference type="NCBI Taxonomy" id="320188"/>
    <lineage>
        <taxon>Eukaryota</taxon>
        <taxon>Metazoa</taxon>
        <taxon>Ecdysozoa</taxon>
        <taxon>Arthropoda</taxon>
        <taxon>Hexapoda</taxon>
        <taxon>Insecta</taxon>
        <taxon>Pterygota</taxon>
        <taxon>Neoptera</taxon>
        <taxon>Endopterygota</taxon>
        <taxon>Lepidoptera</taxon>
        <taxon>Glossata</taxon>
        <taxon>Ditrysia</taxon>
        <taxon>Papilionoidea</taxon>
        <taxon>Pieridae</taxon>
        <taxon>Pierinae</taxon>
        <taxon>Leptosia</taxon>
    </lineage>
</organism>
<evidence type="ECO:0000256" key="1">
    <source>
        <dbReference type="SAM" id="MobiDB-lite"/>
    </source>
</evidence>
<name>A0AAV1JX21_9NEOP</name>
<evidence type="ECO:0000313" key="3">
    <source>
        <dbReference type="Proteomes" id="UP001497472"/>
    </source>
</evidence>
<dbReference type="EMBL" id="CAVLEF010000265">
    <property type="protein sequence ID" value="CAK1554050.1"/>
    <property type="molecule type" value="Genomic_DNA"/>
</dbReference>